<evidence type="ECO:0000313" key="2">
    <source>
        <dbReference type="EMBL" id="KAL2831655.1"/>
    </source>
</evidence>
<accession>A0ABR4IV52</accession>
<dbReference type="EMBL" id="JBFXLU010000278">
    <property type="protein sequence ID" value="KAL2831655.1"/>
    <property type="molecule type" value="Genomic_DNA"/>
</dbReference>
<feature type="compositionally biased region" description="Basic and acidic residues" evidence="1">
    <location>
        <begin position="11"/>
        <end position="28"/>
    </location>
</feature>
<evidence type="ECO:0000313" key="3">
    <source>
        <dbReference type="Proteomes" id="UP001610446"/>
    </source>
</evidence>
<evidence type="ECO:0008006" key="4">
    <source>
        <dbReference type="Google" id="ProtNLM"/>
    </source>
</evidence>
<keyword evidence="3" id="KW-1185">Reference proteome</keyword>
<comment type="caution">
    <text evidence="2">The sequence shown here is derived from an EMBL/GenBank/DDBJ whole genome shotgun (WGS) entry which is preliminary data.</text>
</comment>
<name>A0ABR4IV52_9EURO</name>
<gene>
    <name evidence="2" type="ORF">BJY01DRAFT_254163</name>
</gene>
<evidence type="ECO:0000256" key="1">
    <source>
        <dbReference type="SAM" id="MobiDB-lite"/>
    </source>
</evidence>
<protein>
    <recommendedName>
        <fullName evidence="4">N-acetyltransferase domain-containing protein</fullName>
    </recommendedName>
</protein>
<sequence>MKTKFQRMTAPRKDLRGGESEEDAERKVDIEEHEHTISGNTATTVKIRLFWTHEDPDESECVTTFAECTCNKARLASALARCIHREGMRSEFWERMEEPSEQMCDVAFEVFDRYGTVNLKYKRHPVQRGTGIWGDELDHGPLFLIENVHIIALELRRKGLGQKIVSLLLEFGQTVLSQ</sequence>
<feature type="region of interest" description="Disordered" evidence="1">
    <location>
        <begin position="1"/>
        <end position="28"/>
    </location>
</feature>
<proteinExistence type="predicted"/>
<organism evidence="2 3">
    <name type="scientific">Aspergillus pseudoustus</name>
    <dbReference type="NCBI Taxonomy" id="1810923"/>
    <lineage>
        <taxon>Eukaryota</taxon>
        <taxon>Fungi</taxon>
        <taxon>Dikarya</taxon>
        <taxon>Ascomycota</taxon>
        <taxon>Pezizomycotina</taxon>
        <taxon>Eurotiomycetes</taxon>
        <taxon>Eurotiomycetidae</taxon>
        <taxon>Eurotiales</taxon>
        <taxon>Aspergillaceae</taxon>
        <taxon>Aspergillus</taxon>
        <taxon>Aspergillus subgen. Nidulantes</taxon>
    </lineage>
</organism>
<reference evidence="2 3" key="1">
    <citation type="submission" date="2024-07" db="EMBL/GenBank/DDBJ databases">
        <title>Section-level genome sequencing and comparative genomics of Aspergillus sections Usti and Cavernicolus.</title>
        <authorList>
            <consortium name="Lawrence Berkeley National Laboratory"/>
            <person name="Nybo J.L."/>
            <person name="Vesth T.C."/>
            <person name="Theobald S."/>
            <person name="Frisvad J.C."/>
            <person name="Larsen T.O."/>
            <person name="Kjaerboelling I."/>
            <person name="Rothschild-Mancinelli K."/>
            <person name="Lyhne E.K."/>
            <person name="Kogle M.E."/>
            <person name="Barry K."/>
            <person name="Clum A."/>
            <person name="Na H."/>
            <person name="Ledsgaard L."/>
            <person name="Lin J."/>
            <person name="Lipzen A."/>
            <person name="Kuo A."/>
            <person name="Riley R."/>
            <person name="Mondo S."/>
            <person name="Labutti K."/>
            <person name="Haridas S."/>
            <person name="Pangalinan J."/>
            <person name="Salamov A.A."/>
            <person name="Simmons B.A."/>
            <person name="Magnuson J.K."/>
            <person name="Chen J."/>
            <person name="Drula E."/>
            <person name="Henrissat B."/>
            <person name="Wiebenga A."/>
            <person name="Lubbers R.J."/>
            <person name="Gomes A.C."/>
            <person name="Makela M.R."/>
            <person name="Stajich J."/>
            <person name="Grigoriev I.V."/>
            <person name="Mortensen U.H."/>
            <person name="De Vries R.P."/>
            <person name="Baker S.E."/>
            <person name="Andersen M.R."/>
        </authorList>
    </citation>
    <scope>NUCLEOTIDE SEQUENCE [LARGE SCALE GENOMIC DNA]</scope>
    <source>
        <strain evidence="2 3">CBS 123904</strain>
    </source>
</reference>
<dbReference type="Proteomes" id="UP001610446">
    <property type="component" value="Unassembled WGS sequence"/>
</dbReference>